<keyword evidence="3 11" id="KW-0813">Transport</keyword>
<dbReference type="RefSeq" id="WP_386824434.1">
    <property type="nucleotide sequence ID" value="NZ_JBHTIF010000002.1"/>
</dbReference>
<evidence type="ECO:0000313" key="18">
    <source>
        <dbReference type="Proteomes" id="UP001597110"/>
    </source>
</evidence>
<dbReference type="InterPro" id="IPR012910">
    <property type="entry name" value="Plug_dom"/>
</dbReference>
<evidence type="ECO:0000256" key="1">
    <source>
        <dbReference type="ARBA" id="ARBA00004571"/>
    </source>
</evidence>
<evidence type="ECO:0000259" key="15">
    <source>
        <dbReference type="Pfam" id="PF00593"/>
    </source>
</evidence>
<dbReference type="Gene3D" id="2.170.130.10">
    <property type="entry name" value="TonB-dependent receptor, plug domain"/>
    <property type="match status" value="1"/>
</dbReference>
<evidence type="ECO:0000256" key="3">
    <source>
        <dbReference type="ARBA" id="ARBA00022448"/>
    </source>
</evidence>
<evidence type="ECO:0000259" key="16">
    <source>
        <dbReference type="Pfam" id="PF07715"/>
    </source>
</evidence>
<dbReference type="PROSITE" id="PS00430">
    <property type="entry name" value="TONB_DEPENDENT_REC_1"/>
    <property type="match status" value="1"/>
</dbReference>
<dbReference type="InterPro" id="IPR000531">
    <property type="entry name" value="Beta-barrel_TonB"/>
</dbReference>
<dbReference type="PANTHER" id="PTHR30069">
    <property type="entry name" value="TONB-DEPENDENT OUTER MEMBRANE RECEPTOR"/>
    <property type="match status" value="1"/>
</dbReference>
<keyword evidence="6 14" id="KW-0732">Signal</keyword>
<dbReference type="Proteomes" id="UP001597110">
    <property type="component" value="Unassembled WGS sequence"/>
</dbReference>
<dbReference type="Gene3D" id="2.40.170.20">
    <property type="entry name" value="TonB-dependent receptor, beta-barrel domain"/>
    <property type="match status" value="1"/>
</dbReference>
<dbReference type="Pfam" id="PF00593">
    <property type="entry name" value="TonB_dep_Rec_b-barrel"/>
    <property type="match status" value="1"/>
</dbReference>
<dbReference type="InterPro" id="IPR010917">
    <property type="entry name" value="TonB_rcpt_CS"/>
</dbReference>
<sequence length="697" mass="76802">MRSTFRAPCRALASFALLSIAIGQALAAESSPCPERDASCLDTIQVTATKRPESTLHVPAATTIVGGERLRETAPQTPMDALHGEVGTFVQQTTPGQGVIIVRGLKGSEVLHLVDGFRLNNSIFRNAPNQYIALVDGQSLDRIEVVRGPSSTLYGGDAMGGVVQMLTPEVRFDGQDWQWNGRLRAIAASADDSLIGRAQIAGGREGMGFSLGVTSQEVNDLRSGDGRERAFTGFTQRSADFRWQFDVAPGHELMFALQYSEQPRTPRHDALVPGFGQVNPENATFFFEPQARRFAQLRWRIDKANALFDSGELHLGRQIVVDDRRLRDFGTVNEDRERNRATTSGVSGQFGKDVGERHHVSYGFEFYRDEVESSKTRRNISTGATSVRAPRFPDGSRMDGWAVYAADDWKVGKFDFNYGARYSRYDIEVPGSGSVPGVSLSPDDLTGNLGIAYVLSEDTRLVMNIGRGFRAPNIFDLGVFGPRPGNRFSSPNPNLTPEYVTSIDAGVKFGGERLSGEVIAFRMNYRDKITSVLTGNTVGTALEVQNRNVARLQLWGVEAGARYRLPSPDMELYATATWTRGEEDVDTGGTMPADRIPPLYGKVGARWQVRESLGVETYVLYASEQDRLSSRDRIDPRINPNGTGGWGTVNARVSWKASDRFQLALRAENLGDKHYREHGSGLDEPGRNFILTADYSF</sequence>
<evidence type="ECO:0000256" key="4">
    <source>
        <dbReference type="ARBA" id="ARBA00022452"/>
    </source>
</evidence>
<evidence type="ECO:0000256" key="14">
    <source>
        <dbReference type="SAM" id="SignalP"/>
    </source>
</evidence>
<evidence type="ECO:0000256" key="5">
    <source>
        <dbReference type="ARBA" id="ARBA00022692"/>
    </source>
</evidence>
<evidence type="ECO:0000256" key="10">
    <source>
        <dbReference type="ARBA" id="ARBA00023237"/>
    </source>
</evidence>
<evidence type="ECO:0000256" key="9">
    <source>
        <dbReference type="ARBA" id="ARBA00023170"/>
    </source>
</evidence>
<dbReference type="PROSITE" id="PS01156">
    <property type="entry name" value="TONB_DEPENDENT_REC_2"/>
    <property type="match status" value="1"/>
</dbReference>
<dbReference type="Pfam" id="PF07715">
    <property type="entry name" value="Plug"/>
    <property type="match status" value="1"/>
</dbReference>
<dbReference type="PANTHER" id="PTHR30069:SF29">
    <property type="entry name" value="HEMOGLOBIN AND HEMOGLOBIN-HAPTOGLOBIN-BINDING PROTEIN 1-RELATED"/>
    <property type="match status" value="1"/>
</dbReference>
<keyword evidence="18" id="KW-1185">Reference proteome</keyword>
<evidence type="ECO:0000256" key="13">
    <source>
        <dbReference type="PROSITE-ProRule" id="PRU10144"/>
    </source>
</evidence>
<feature type="domain" description="TonB-dependent receptor plug" evidence="16">
    <location>
        <begin position="57"/>
        <end position="162"/>
    </location>
</feature>
<evidence type="ECO:0000256" key="8">
    <source>
        <dbReference type="ARBA" id="ARBA00023136"/>
    </source>
</evidence>
<keyword evidence="7 12" id="KW-0798">TonB box</keyword>
<dbReference type="CDD" id="cd01347">
    <property type="entry name" value="ligand_gated_channel"/>
    <property type="match status" value="1"/>
</dbReference>
<dbReference type="InterPro" id="IPR039426">
    <property type="entry name" value="TonB-dep_rcpt-like"/>
</dbReference>
<proteinExistence type="inferred from homology"/>
<feature type="short sequence motif" description="TonB C-terminal box" evidence="13">
    <location>
        <begin position="680"/>
        <end position="697"/>
    </location>
</feature>
<comment type="caution">
    <text evidence="17">The sequence shown here is derived from an EMBL/GenBank/DDBJ whole genome shotgun (WGS) entry which is preliminary data.</text>
</comment>
<keyword evidence="5 11" id="KW-0812">Transmembrane</keyword>
<evidence type="ECO:0000256" key="12">
    <source>
        <dbReference type="PROSITE-ProRule" id="PRU10143"/>
    </source>
</evidence>
<evidence type="ECO:0000313" key="17">
    <source>
        <dbReference type="EMBL" id="MFD0726505.1"/>
    </source>
</evidence>
<keyword evidence="10 11" id="KW-0998">Cell outer membrane</keyword>
<keyword evidence="4 11" id="KW-1134">Transmembrane beta strand</keyword>
<evidence type="ECO:0000256" key="2">
    <source>
        <dbReference type="ARBA" id="ARBA00008143"/>
    </source>
</evidence>
<comment type="similarity">
    <text evidence="2">Belongs to the TonB-dependent receptor family. Hemoglobin/haptoglobin binding protein subfamily.</text>
</comment>
<gene>
    <name evidence="17" type="ORF">ACFQ0E_12965</name>
</gene>
<keyword evidence="9 17" id="KW-0675">Receptor</keyword>
<organism evidence="17 18">
    <name type="scientific">Lysobacter brunescens</name>
    <dbReference type="NCBI Taxonomy" id="262323"/>
    <lineage>
        <taxon>Bacteria</taxon>
        <taxon>Pseudomonadati</taxon>
        <taxon>Pseudomonadota</taxon>
        <taxon>Gammaproteobacteria</taxon>
        <taxon>Lysobacterales</taxon>
        <taxon>Lysobacteraceae</taxon>
        <taxon>Lysobacter</taxon>
    </lineage>
</organism>
<protein>
    <submittedName>
        <fullName evidence="17">TonB-dependent receptor plug domain-containing protein</fullName>
    </submittedName>
</protein>
<feature type="chain" id="PRO_5045378939" evidence="14">
    <location>
        <begin position="28"/>
        <end position="697"/>
    </location>
</feature>
<dbReference type="SUPFAM" id="SSF56935">
    <property type="entry name" value="Porins"/>
    <property type="match status" value="1"/>
</dbReference>
<feature type="short sequence motif" description="TonB box" evidence="12">
    <location>
        <begin position="43"/>
        <end position="49"/>
    </location>
</feature>
<evidence type="ECO:0000256" key="7">
    <source>
        <dbReference type="ARBA" id="ARBA00023077"/>
    </source>
</evidence>
<feature type="signal peptide" evidence="14">
    <location>
        <begin position="1"/>
        <end position="27"/>
    </location>
</feature>
<dbReference type="InterPro" id="IPR010916">
    <property type="entry name" value="TonB_box_CS"/>
</dbReference>
<name>A0ABW2YDV8_9GAMM</name>
<dbReference type="PROSITE" id="PS52016">
    <property type="entry name" value="TONB_DEPENDENT_REC_3"/>
    <property type="match status" value="1"/>
</dbReference>
<reference evidence="18" key="1">
    <citation type="journal article" date="2019" name="Int. J. Syst. Evol. Microbiol.">
        <title>The Global Catalogue of Microorganisms (GCM) 10K type strain sequencing project: providing services to taxonomists for standard genome sequencing and annotation.</title>
        <authorList>
            <consortium name="The Broad Institute Genomics Platform"/>
            <consortium name="The Broad Institute Genome Sequencing Center for Infectious Disease"/>
            <person name="Wu L."/>
            <person name="Ma J."/>
        </authorList>
    </citation>
    <scope>NUCLEOTIDE SEQUENCE [LARGE SCALE GENOMIC DNA]</scope>
    <source>
        <strain evidence="18">CCUG 55585</strain>
    </source>
</reference>
<comment type="subcellular location">
    <subcellularLocation>
        <location evidence="1 11">Cell outer membrane</location>
        <topology evidence="1 11">Multi-pass membrane protein</topology>
    </subcellularLocation>
</comment>
<feature type="domain" description="TonB-dependent receptor-like beta-barrel" evidence="15">
    <location>
        <begin position="332"/>
        <end position="670"/>
    </location>
</feature>
<evidence type="ECO:0000256" key="6">
    <source>
        <dbReference type="ARBA" id="ARBA00022729"/>
    </source>
</evidence>
<keyword evidence="8 11" id="KW-0472">Membrane</keyword>
<dbReference type="InterPro" id="IPR037066">
    <property type="entry name" value="Plug_dom_sf"/>
</dbReference>
<accession>A0ABW2YDV8</accession>
<dbReference type="EMBL" id="JBHTIF010000002">
    <property type="protein sequence ID" value="MFD0726505.1"/>
    <property type="molecule type" value="Genomic_DNA"/>
</dbReference>
<evidence type="ECO:0000256" key="11">
    <source>
        <dbReference type="PROSITE-ProRule" id="PRU01360"/>
    </source>
</evidence>
<dbReference type="InterPro" id="IPR036942">
    <property type="entry name" value="Beta-barrel_TonB_sf"/>
</dbReference>